<proteinExistence type="predicted"/>
<dbReference type="PANTHER" id="PTHR46637">
    <property type="entry name" value="TIS1421-TRANSPOSASE PROTEIN A"/>
    <property type="match status" value="1"/>
</dbReference>
<feature type="compositionally biased region" description="Low complexity" evidence="1">
    <location>
        <begin position="1"/>
        <end position="11"/>
    </location>
</feature>
<dbReference type="Proteomes" id="UP001210169">
    <property type="component" value="Chromosome"/>
</dbReference>
<name>A0ABY7ITF3_STRNI</name>
<dbReference type="RefSeq" id="WP_239471535.1">
    <property type="nucleotide sequence ID" value="NZ_CP114203.1"/>
</dbReference>
<sequence length="114" mass="13017">MGSAGAASSGGEEAGGPRTWTRRQLINGIRWRTRAGTPWRDAPERYGLWDRIYDLFRRWQRDVTWKRILEQLQVQADGQGLIAWHVSVDSAVCRGRQEDQADKAADRRVEEPGP</sequence>
<evidence type="ECO:0000313" key="3">
    <source>
        <dbReference type="EMBL" id="WAU02203.1"/>
    </source>
</evidence>
<dbReference type="GeneID" id="301329403"/>
<dbReference type="EMBL" id="CP114203">
    <property type="protein sequence ID" value="WAU02203.1"/>
    <property type="molecule type" value="Genomic_DNA"/>
</dbReference>
<evidence type="ECO:0000256" key="1">
    <source>
        <dbReference type="SAM" id="MobiDB-lite"/>
    </source>
</evidence>
<dbReference type="PANTHER" id="PTHR46637:SF1">
    <property type="entry name" value="BLL5188 PROTEIN"/>
    <property type="match status" value="1"/>
</dbReference>
<reference evidence="3 4" key="1">
    <citation type="submission" date="2022-12" db="EMBL/GenBank/DDBJ databases">
        <authorList>
            <person name="Ruckert C."/>
            <person name="Busche T."/>
            <person name="Kalinowski J."/>
            <person name="Wittmann C."/>
        </authorList>
    </citation>
    <scope>NUCLEOTIDE SEQUENCE [LARGE SCALE GENOMIC DNA]</scope>
    <source>
        <strain evidence="3 4">DSM 40276</strain>
    </source>
</reference>
<keyword evidence="4" id="KW-1185">Reference proteome</keyword>
<feature type="domain" description="Insertion element IS402-like" evidence="2">
    <location>
        <begin position="13"/>
        <end position="68"/>
    </location>
</feature>
<evidence type="ECO:0000259" key="2">
    <source>
        <dbReference type="Pfam" id="PF13340"/>
    </source>
</evidence>
<protein>
    <submittedName>
        <fullName evidence="3">Transposase</fullName>
    </submittedName>
</protein>
<accession>A0ABY7ITF3</accession>
<gene>
    <name evidence="3" type="ORF">STRNI_000190</name>
</gene>
<organism evidence="3 4">
    <name type="scientific">Streptomyces nigrescens</name>
    <dbReference type="NCBI Taxonomy" id="1920"/>
    <lineage>
        <taxon>Bacteria</taxon>
        <taxon>Bacillati</taxon>
        <taxon>Actinomycetota</taxon>
        <taxon>Actinomycetes</taxon>
        <taxon>Kitasatosporales</taxon>
        <taxon>Streptomycetaceae</taxon>
        <taxon>Streptomyces</taxon>
    </lineage>
</organism>
<evidence type="ECO:0000313" key="4">
    <source>
        <dbReference type="Proteomes" id="UP001210169"/>
    </source>
</evidence>
<feature type="region of interest" description="Disordered" evidence="1">
    <location>
        <begin position="1"/>
        <end position="20"/>
    </location>
</feature>
<dbReference type="InterPro" id="IPR025161">
    <property type="entry name" value="IS402-like_dom"/>
</dbReference>
<dbReference type="Pfam" id="PF13340">
    <property type="entry name" value="DUF4096"/>
    <property type="match status" value="1"/>
</dbReference>
<dbReference type="InterPro" id="IPR052909">
    <property type="entry name" value="Transposase_6_like"/>
</dbReference>
<feature type="region of interest" description="Disordered" evidence="1">
    <location>
        <begin position="95"/>
        <end position="114"/>
    </location>
</feature>